<dbReference type="GO" id="GO:0051537">
    <property type="term" value="F:2 iron, 2 sulfur cluster binding"/>
    <property type="evidence" value="ECO:0007669"/>
    <property type="project" value="UniProtKB-KW"/>
</dbReference>
<dbReference type="InterPro" id="IPR012165">
    <property type="entry name" value="Cyt_c3_hydrogenase_gsu"/>
</dbReference>
<dbReference type="RefSeq" id="WP_142525346.1">
    <property type="nucleotide sequence ID" value="NZ_CABFUZ020000135.1"/>
</dbReference>
<accession>A0A5E6MF91</accession>
<dbReference type="CDD" id="cd06221">
    <property type="entry name" value="sulfite_reductase_like"/>
    <property type="match status" value="1"/>
</dbReference>
<keyword evidence="3" id="KW-0560">Oxidoreductase</keyword>
<dbReference type="OrthoDB" id="9796486at2"/>
<dbReference type="Proteomes" id="UP000381693">
    <property type="component" value="Unassembled WGS sequence"/>
</dbReference>
<dbReference type="InterPro" id="IPR001433">
    <property type="entry name" value="OxRdtase_FAD/NAD-bd"/>
</dbReference>
<keyword evidence="1" id="KW-0408">Iron</keyword>
<proteinExistence type="predicted"/>
<dbReference type="GO" id="GO:0050660">
    <property type="term" value="F:flavin adenine dinucleotide binding"/>
    <property type="evidence" value="ECO:0007669"/>
    <property type="project" value="InterPro"/>
</dbReference>
<name>A0A5E6MF91_9BACT</name>
<feature type="binding site" evidence="1">
    <location>
        <position position="255"/>
    </location>
    <ligand>
        <name>[2Fe-2S] cluster</name>
        <dbReference type="ChEBI" id="CHEBI:190135"/>
    </ligand>
</feature>
<gene>
    <name evidence="3" type="primary">hydG</name>
    <name evidence="3" type="ORF">MAMC_01335</name>
</gene>
<dbReference type="PRINTS" id="PR00371">
    <property type="entry name" value="FPNCR"/>
</dbReference>
<dbReference type="GO" id="GO:0033796">
    <property type="term" value="F:sulfur reductase activity"/>
    <property type="evidence" value="ECO:0007669"/>
    <property type="project" value="UniProtKB-EC"/>
</dbReference>
<dbReference type="PRINTS" id="PR00406">
    <property type="entry name" value="CYTB5RDTASE"/>
</dbReference>
<comment type="caution">
    <text evidence="3">The sequence shown here is derived from an EMBL/GenBank/DDBJ whole genome shotgun (WGS) entry which is preliminary data.</text>
</comment>
<feature type="domain" description="FAD-binding FR-type" evidence="2">
    <location>
        <begin position="7"/>
        <end position="103"/>
    </location>
</feature>
<keyword evidence="1" id="KW-0001">2Fe-2S</keyword>
<dbReference type="InterPro" id="IPR050353">
    <property type="entry name" value="PyrK_electron_transfer"/>
</dbReference>
<dbReference type="InterPro" id="IPR039261">
    <property type="entry name" value="FNR_nucleotide-bd"/>
</dbReference>
<dbReference type="PROSITE" id="PS51384">
    <property type="entry name" value="FAD_FR"/>
    <property type="match status" value="1"/>
</dbReference>
<feature type="binding site" evidence="1">
    <location>
        <position position="247"/>
    </location>
    <ligand>
        <name>[2Fe-2S] cluster</name>
        <dbReference type="ChEBI" id="CHEBI:190135"/>
    </ligand>
</feature>
<reference evidence="3" key="1">
    <citation type="submission" date="2019-09" db="EMBL/GenBank/DDBJ databases">
        <authorList>
            <person name="Cremers G."/>
        </authorList>
    </citation>
    <scope>NUCLEOTIDE SEQUENCE [LARGE SCALE GENOMIC DNA]</scope>
    <source>
        <strain evidence="3">3B</strain>
    </source>
</reference>
<dbReference type="GO" id="GO:0006221">
    <property type="term" value="P:pyrimidine nucleotide biosynthetic process"/>
    <property type="evidence" value="ECO:0007669"/>
    <property type="project" value="InterPro"/>
</dbReference>
<dbReference type="SUPFAM" id="SSF52343">
    <property type="entry name" value="Ferredoxin reductase-like, C-terminal NADP-linked domain"/>
    <property type="match status" value="1"/>
</dbReference>
<dbReference type="GO" id="GO:0046872">
    <property type="term" value="F:metal ion binding"/>
    <property type="evidence" value="ECO:0007669"/>
    <property type="project" value="UniProtKB-KW"/>
</dbReference>
<dbReference type="PANTHER" id="PTHR43513:SF1">
    <property type="entry name" value="ANAEROBIC SULFITE REDUCTASE SUBUNIT B"/>
    <property type="match status" value="1"/>
</dbReference>
<sequence length="275" mass="30193">MRDPDPFVPRLFRVEEARRENADTTTLGLVPSHGEIPSFLPGQFFMLYAFGVAEIPVSVSGLSGTGRLLHTIRAVGAGSRALCRLRPGDFLGARGPYGSAWPLDRAEGDDLLLIAGGLGAAPIRSALLRALAERERYGRVVFLYGARGPTELLFRPELEGWQRRPDLEVQVTVDHAPPSWRGSVGVVPERIGHARFSPAHTTAFVCGPEVMMRFTASALLAAGVSSERIFLSMERNMKCALALCGRCQFGPAFVCREGPIFRYDRIARLLFLREI</sequence>
<dbReference type="EMBL" id="CABFUZ020000135">
    <property type="protein sequence ID" value="VVM06911.1"/>
    <property type="molecule type" value="Genomic_DNA"/>
</dbReference>
<dbReference type="InterPro" id="IPR017927">
    <property type="entry name" value="FAD-bd_FR_type"/>
</dbReference>
<protein>
    <submittedName>
        <fullName evidence="3">Sulfhydrogenase subunit gamma (Sulfur reductase)</fullName>
        <ecNumber evidence="3">1.12.98.4</ecNumber>
    </submittedName>
</protein>
<dbReference type="PANTHER" id="PTHR43513">
    <property type="entry name" value="DIHYDROOROTATE DEHYDROGENASE B (NAD(+)), ELECTRON TRANSFER SUBUNIT"/>
    <property type="match status" value="1"/>
</dbReference>
<dbReference type="InterPro" id="IPR019480">
    <property type="entry name" value="Dihydroorotate_DH_Fe-S-bd"/>
</dbReference>
<evidence type="ECO:0000313" key="4">
    <source>
        <dbReference type="Proteomes" id="UP000381693"/>
    </source>
</evidence>
<dbReference type="Pfam" id="PF10418">
    <property type="entry name" value="DHODB_Fe-S_bind"/>
    <property type="match status" value="1"/>
</dbReference>
<dbReference type="InterPro" id="IPR017938">
    <property type="entry name" value="Riboflavin_synthase-like_b-brl"/>
</dbReference>
<evidence type="ECO:0000313" key="3">
    <source>
        <dbReference type="EMBL" id="VVM06911.1"/>
    </source>
</evidence>
<keyword evidence="1" id="KW-0479">Metal-binding</keyword>
<comment type="cofactor">
    <cofactor evidence="1">
        <name>[2Fe-2S] cluster</name>
        <dbReference type="ChEBI" id="CHEBI:190135"/>
    </cofactor>
    <text evidence="1">Binds 1 [2Fe-2S] cluster per subunit.</text>
</comment>
<dbReference type="Pfam" id="PF00175">
    <property type="entry name" value="NAD_binding_1"/>
    <property type="match status" value="1"/>
</dbReference>
<organism evidence="3 4">
    <name type="scientific">Methylacidimicrobium cyclopophantes</name>
    <dbReference type="NCBI Taxonomy" id="1041766"/>
    <lineage>
        <taxon>Bacteria</taxon>
        <taxon>Pseudomonadati</taxon>
        <taxon>Verrucomicrobiota</taxon>
        <taxon>Methylacidimicrobium</taxon>
    </lineage>
</organism>
<dbReference type="SUPFAM" id="SSF63380">
    <property type="entry name" value="Riboflavin synthase domain-like"/>
    <property type="match status" value="1"/>
</dbReference>
<dbReference type="AlphaFoldDB" id="A0A5E6MF91"/>
<feature type="binding site" evidence="1">
    <location>
        <position position="239"/>
    </location>
    <ligand>
        <name>[2Fe-2S] cluster</name>
        <dbReference type="ChEBI" id="CHEBI:190135"/>
    </ligand>
</feature>
<dbReference type="EC" id="1.12.98.4" evidence="3"/>
<evidence type="ECO:0000256" key="1">
    <source>
        <dbReference type="PIRSR" id="PIRSR006816-2"/>
    </source>
</evidence>
<evidence type="ECO:0000259" key="2">
    <source>
        <dbReference type="PROSITE" id="PS51384"/>
    </source>
</evidence>
<dbReference type="Gene3D" id="3.40.50.80">
    <property type="entry name" value="Nucleotide-binding domain of ferredoxin-NADP reductase (FNR) module"/>
    <property type="match status" value="1"/>
</dbReference>
<dbReference type="InterPro" id="IPR001709">
    <property type="entry name" value="Flavoprot_Pyr_Nucl_cyt_Rdtase"/>
</dbReference>
<keyword evidence="1" id="KW-0411">Iron-sulfur</keyword>
<feature type="binding site" evidence="1">
    <location>
        <position position="244"/>
    </location>
    <ligand>
        <name>[2Fe-2S] cluster</name>
        <dbReference type="ChEBI" id="CHEBI:190135"/>
    </ligand>
</feature>
<keyword evidence="4" id="KW-1185">Reference proteome</keyword>
<dbReference type="PIRSF" id="PIRSF006816">
    <property type="entry name" value="Cyc3_hyd_g"/>
    <property type="match status" value="1"/>
</dbReference>
<dbReference type="Gene3D" id="2.40.30.10">
    <property type="entry name" value="Translation factors"/>
    <property type="match status" value="1"/>
</dbReference>